<organism evidence="1 2">
    <name type="scientific">Burkholderia gladioli</name>
    <name type="common">Pseudomonas marginata</name>
    <name type="synonym">Phytomonas marginata</name>
    <dbReference type="NCBI Taxonomy" id="28095"/>
    <lineage>
        <taxon>Bacteria</taxon>
        <taxon>Pseudomonadati</taxon>
        <taxon>Pseudomonadota</taxon>
        <taxon>Betaproteobacteria</taxon>
        <taxon>Burkholderiales</taxon>
        <taxon>Burkholderiaceae</taxon>
        <taxon>Burkholderia</taxon>
    </lineage>
</organism>
<reference evidence="2" key="1">
    <citation type="submission" date="2017-09" db="EMBL/GenBank/DDBJ databases">
        <title>FDA dAtabase for Regulatory Grade micrObial Sequences (FDA-ARGOS): Supporting development and validation of Infectious Disease Dx tests.</title>
        <authorList>
            <person name="Minogue T."/>
            <person name="Wolcott M."/>
            <person name="Wasieloski L."/>
            <person name="Aguilar W."/>
            <person name="Moore D."/>
            <person name="Tallon L."/>
            <person name="Sadzewicz L."/>
            <person name="Ott S."/>
            <person name="Zhao X."/>
            <person name="Nagaraj S."/>
            <person name="Vavikolanu K."/>
            <person name="Aluvathingal J."/>
            <person name="Nadendla S."/>
            <person name="Sichtig H."/>
        </authorList>
    </citation>
    <scope>NUCLEOTIDE SEQUENCE [LARGE SCALE GENOMIC DNA]</scope>
    <source>
        <strain evidence="2">FDAARGOS_390</strain>
    </source>
</reference>
<proteinExistence type="predicted"/>
<name>A0A2A7SAK7_BURGA</name>
<dbReference type="EMBL" id="PDDY01000001">
    <property type="protein sequence ID" value="PEH40697.1"/>
    <property type="molecule type" value="Genomic_DNA"/>
</dbReference>
<evidence type="ECO:0000313" key="1">
    <source>
        <dbReference type="EMBL" id="PEH40697.1"/>
    </source>
</evidence>
<gene>
    <name evidence="1" type="ORF">CRM94_00075</name>
</gene>
<dbReference type="AlphaFoldDB" id="A0A2A7SAK7"/>
<evidence type="ECO:0000313" key="2">
    <source>
        <dbReference type="Proteomes" id="UP000220629"/>
    </source>
</evidence>
<dbReference type="Proteomes" id="UP000220629">
    <property type="component" value="Unassembled WGS sequence"/>
</dbReference>
<sequence>MSMIDFILDEHTFRPLWRRAVSETTSLRTQRRETMLYFESSDLRTSNFFELIQHLLKIKGDSSFWTIILDPDPFNYFHENFKKFPGFVHNSHNTENDFFEILNRDPGGNPADSLADNGQQYVVMPEQGEWIIFGDRSWDTGVLSGQPDIMKAAQSNYRFFIEPVEDFRIEPYCSPAND</sequence>
<protein>
    <submittedName>
        <fullName evidence="1">Uncharacterized protein</fullName>
    </submittedName>
</protein>
<comment type="caution">
    <text evidence="1">The sequence shown here is derived from an EMBL/GenBank/DDBJ whole genome shotgun (WGS) entry which is preliminary data.</text>
</comment>
<accession>A0A2A7SAK7</accession>
<dbReference type="RefSeq" id="WP_096751820.1">
    <property type="nucleotide sequence ID" value="NZ_CADEPO010000015.1"/>
</dbReference>